<name>D2V391_NAEGR</name>
<evidence type="ECO:0000313" key="1">
    <source>
        <dbReference type="EMBL" id="EFC48595.1"/>
    </source>
</evidence>
<accession>D2V391</accession>
<reference evidence="1 2" key="1">
    <citation type="journal article" date="2010" name="Cell">
        <title>The genome of Naegleria gruberi illuminates early eukaryotic versatility.</title>
        <authorList>
            <person name="Fritz-Laylin L.K."/>
            <person name="Prochnik S.E."/>
            <person name="Ginger M.L."/>
            <person name="Dacks J.B."/>
            <person name="Carpenter M.L."/>
            <person name="Field M.C."/>
            <person name="Kuo A."/>
            <person name="Paredez A."/>
            <person name="Chapman J."/>
            <person name="Pham J."/>
            <person name="Shu S."/>
            <person name="Neupane R."/>
            <person name="Cipriano M."/>
            <person name="Mancuso J."/>
            <person name="Tu H."/>
            <person name="Salamov A."/>
            <person name="Lindquist E."/>
            <person name="Shapiro H."/>
            <person name="Lucas S."/>
            <person name="Grigoriev I.V."/>
            <person name="Cande W.Z."/>
            <person name="Fulton C."/>
            <person name="Rokhsar D.S."/>
            <person name="Dawson S.C."/>
        </authorList>
    </citation>
    <scope>NUCLEOTIDE SEQUENCE [LARGE SCALE GENOMIC DNA]</scope>
    <source>
        <strain evidence="1 2">NEG-M</strain>
    </source>
</reference>
<dbReference type="KEGG" id="ngr:NAEGRDRAFT_63272"/>
<gene>
    <name evidence="1" type="ORF">NAEGRDRAFT_63272</name>
</gene>
<dbReference type="RefSeq" id="XP_002681339.1">
    <property type="nucleotide sequence ID" value="XM_002681293.1"/>
</dbReference>
<dbReference type="Proteomes" id="UP000006671">
    <property type="component" value="Unassembled WGS sequence"/>
</dbReference>
<evidence type="ECO:0008006" key="3">
    <source>
        <dbReference type="Google" id="ProtNLM"/>
    </source>
</evidence>
<sequence>MPQPITKRPNLIAVLLFEVLVEIFKNLHFLNASPLKSVCREWQDVIEELFIFYPTGPSPFRLSVKKYYVRKHFCWNKMILNFLQYVVPKDCGVIPLVIRVMEHEQCFSDCENNQKGFQSKVAQIANTMDVKGYIQTQSSYEDNLENMTIKRVLDICCQEKPSKLRDFLEQVSDIVNEDGASSFIIRTTDIVNPVTQSPHFIQ</sequence>
<evidence type="ECO:0000313" key="2">
    <source>
        <dbReference type="Proteomes" id="UP000006671"/>
    </source>
</evidence>
<organism evidence="2">
    <name type="scientific">Naegleria gruberi</name>
    <name type="common">Amoeba</name>
    <dbReference type="NCBI Taxonomy" id="5762"/>
    <lineage>
        <taxon>Eukaryota</taxon>
        <taxon>Discoba</taxon>
        <taxon>Heterolobosea</taxon>
        <taxon>Tetramitia</taxon>
        <taxon>Eutetramitia</taxon>
        <taxon>Vahlkampfiidae</taxon>
        <taxon>Naegleria</taxon>
    </lineage>
</organism>
<proteinExistence type="predicted"/>
<dbReference type="AlphaFoldDB" id="D2V391"/>
<dbReference type="InParanoid" id="D2V391"/>
<dbReference type="InterPro" id="IPR036047">
    <property type="entry name" value="F-box-like_dom_sf"/>
</dbReference>
<dbReference type="EMBL" id="GG738850">
    <property type="protein sequence ID" value="EFC48595.1"/>
    <property type="molecule type" value="Genomic_DNA"/>
</dbReference>
<dbReference type="VEuPathDB" id="AmoebaDB:NAEGRDRAFT_63272"/>
<dbReference type="SUPFAM" id="SSF81383">
    <property type="entry name" value="F-box domain"/>
    <property type="match status" value="1"/>
</dbReference>
<dbReference type="GeneID" id="8852451"/>
<protein>
    <recommendedName>
        <fullName evidence="3">F-box domain-containing protein</fullName>
    </recommendedName>
</protein>
<keyword evidence="2" id="KW-1185">Reference proteome</keyword>